<feature type="transmembrane region" description="Helical" evidence="7">
    <location>
        <begin position="91"/>
        <end position="111"/>
    </location>
</feature>
<dbReference type="PANTHER" id="PTHR31376:SF1">
    <property type="entry name" value="PURINE PERMEASE 2"/>
    <property type="match status" value="1"/>
</dbReference>
<evidence type="ECO:0000313" key="8">
    <source>
        <dbReference type="EMBL" id="KAK7349431.1"/>
    </source>
</evidence>
<keyword evidence="9" id="KW-1185">Reference proteome</keyword>
<name>A0AAN9QWA2_CANGL</name>
<evidence type="ECO:0000256" key="5">
    <source>
        <dbReference type="ARBA" id="ARBA00022989"/>
    </source>
</evidence>
<organism evidence="8 9">
    <name type="scientific">Canavalia gladiata</name>
    <name type="common">Sword bean</name>
    <name type="synonym">Dolichos gladiatus</name>
    <dbReference type="NCBI Taxonomy" id="3824"/>
    <lineage>
        <taxon>Eukaryota</taxon>
        <taxon>Viridiplantae</taxon>
        <taxon>Streptophyta</taxon>
        <taxon>Embryophyta</taxon>
        <taxon>Tracheophyta</taxon>
        <taxon>Spermatophyta</taxon>
        <taxon>Magnoliopsida</taxon>
        <taxon>eudicotyledons</taxon>
        <taxon>Gunneridae</taxon>
        <taxon>Pentapetalae</taxon>
        <taxon>rosids</taxon>
        <taxon>fabids</taxon>
        <taxon>Fabales</taxon>
        <taxon>Fabaceae</taxon>
        <taxon>Papilionoideae</taxon>
        <taxon>50 kb inversion clade</taxon>
        <taxon>NPAAA clade</taxon>
        <taxon>indigoferoid/millettioid clade</taxon>
        <taxon>Phaseoleae</taxon>
        <taxon>Canavalia</taxon>
    </lineage>
</organism>
<reference evidence="8 9" key="1">
    <citation type="submission" date="2024-01" db="EMBL/GenBank/DDBJ databases">
        <title>The genomes of 5 underutilized Papilionoideae crops provide insights into root nodulation and disease resistanc.</title>
        <authorList>
            <person name="Jiang F."/>
        </authorList>
    </citation>
    <scope>NUCLEOTIDE SEQUENCE [LARGE SCALE GENOMIC DNA]</scope>
    <source>
        <strain evidence="8">LVBAO_FW01</strain>
        <tissue evidence="8">Leaves</tissue>
    </source>
</reference>
<evidence type="ECO:0000256" key="4">
    <source>
        <dbReference type="ARBA" id="ARBA00022692"/>
    </source>
</evidence>
<feature type="transmembrane region" description="Helical" evidence="7">
    <location>
        <begin position="287"/>
        <end position="308"/>
    </location>
</feature>
<comment type="caution">
    <text evidence="8">The sequence shown here is derived from an EMBL/GenBank/DDBJ whole genome shotgun (WGS) entry which is preliminary data.</text>
</comment>
<evidence type="ECO:0000256" key="1">
    <source>
        <dbReference type="ARBA" id="ARBA00004141"/>
    </source>
</evidence>
<dbReference type="InterPro" id="IPR030182">
    <property type="entry name" value="PUP_plant"/>
</dbReference>
<dbReference type="EMBL" id="JAYMYQ010000002">
    <property type="protein sequence ID" value="KAK7349431.1"/>
    <property type="molecule type" value="Genomic_DNA"/>
</dbReference>
<keyword evidence="6 7" id="KW-0472">Membrane</keyword>
<feature type="transmembrane region" description="Helical" evidence="7">
    <location>
        <begin position="148"/>
        <end position="168"/>
    </location>
</feature>
<evidence type="ECO:0000256" key="6">
    <source>
        <dbReference type="ARBA" id="ARBA00023136"/>
    </source>
</evidence>
<dbReference type="GO" id="GO:0016020">
    <property type="term" value="C:membrane"/>
    <property type="evidence" value="ECO:0007669"/>
    <property type="project" value="UniProtKB-SubCell"/>
</dbReference>
<evidence type="ECO:0000256" key="2">
    <source>
        <dbReference type="ARBA" id="ARBA00006213"/>
    </source>
</evidence>
<keyword evidence="4 7" id="KW-0812">Transmembrane</keyword>
<feature type="transmembrane region" description="Helical" evidence="7">
    <location>
        <begin position="47"/>
        <end position="70"/>
    </location>
</feature>
<feature type="transmembrane region" description="Helical" evidence="7">
    <location>
        <begin position="314"/>
        <end position="333"/>
    </location>
</feature>
<keyword evidence="5 7" id="KW-1133">Transmembrane helix</keyword>
<dbReference type="Proteomes" id="UP001367508">
    <property type="component" value="Unassembled WGS sequence"/>
</dbReference>
<evidence type="ECO:0000313" key="9">
    <source>
        <dbReference type="Proteomes" id="UP001367508"/>
    </source>
</evidence>
<dbReference type="SUPFAM" id="SSF103481">
    <property type="entry name" value="Multidrug resistance efflux transporter EmrE"/>
    <property type="match status" value="1"/>
</dbReference>
<feature type="transmembrane region" description="Helical" evidence="7">
    <location>
        <begin position="180"/>
        <end position="204"/>
    </location>
</feature>
<feature type="transmembrane region" description="Helical" evidence="7">
    <location>
        <begin position="216"/>
        <end position="238"/>
    </location>
</feature>
<comment type="similarity">
    <text evidence="2 7">Belongs to the purine permeases (TC 2.A.7.14) family.</text>
</comment>
<evidence type="ECO:0000256" key="7">
    <source>
        <dbReference type="RuleBase" id="RU368015"/>
    </source>
</evidence>
<protein>
    <recommendedName>
        <fullName evidence="7">Probable purine permease</fullName>
    </recommendedName>
</protein>
<feature type="transmembrane region" description="Helical" evidence="7">
    <location>
        <begin position="123"/>
        <end position="141"/>
    </location>
</feature>
<dbReference type="InterPro" id="IPR037185">
    <property type="entry name" value="EmrE-like"/>
</dbReference>
<dbReference type="Pfam" id="PF16913">
    <property type="entry name" value="PUNUT"/>
    <property type="match status" value="1"/>
</dbReference>
<sequence length="355" mass="39239">MADGREGNQDRTIKKLLLVTNSLLLCIGSSAGPLVMRLYFIRGGHRVWLTSFLENAGFPVMFFPLAVSYIRRRRLSSAETEKPTIISMKPPVLVASVMIGILSGLDDYFYAYSLARLPVSTNALVVSTQLGFTAFFALVLVRQRFTVYSVNAVILLSIAAGILALHTSGDRPRGESTKEYVMGFVMTILAAALHGVILPLIELLYKKTKQPLTYSLVMEIQLVTTFFATLFCAVGMIVNNDFKVIPREARDFKHGEGNYYVVLVGSAILWQAFFMGAIGVIFCASSLLSGILIAVMLPVTEVLAVVFFKEKFQPEKGVSLLLSIWGFVSYFYGEIKQTTKLNSTTTEETELSRST</sequence>
<comment type="subcellular location">
    <subcellularLocation>
        <location evidence="1 7">Membrane</location>
        <topology evidence="1 7">Multi-pass membrane protein</topology>
    </subcellularLocation>
</comment>
<accession>A0AAN9QWA2</accession>
<dbReference type="GO" id="GO:0005345">
    <property type="term" value="F:purine nucleobase transmembrane transporter activity"/>
    <property type="evidence" value="ECO:0007669"/>
    <property type="project" value="UniProtKB-UniRule"/>
</dbReference>
<gene>
    <name evidence="8" type="ORF">VNO77_06796</name>
</gene>
<comment type="caution">
    <text evidence="7">Lacks conserved residue(s) required for the propagation of feature annotation.</text>
</comment>
<dbReference type="PANTHER" id="PTHR31376">
    <property type="entry name" value="OS09G0467300 PROTEIN-RELATED"/>
    <property type="match status" value="1"/>
</dbReference>
<proteinExistence type="inferred from homology"/>
<dbReference type="GO" id="GO:0015211">
    <property type="term" value="F:purine nucleoside transmembrane transporter activity"/>
    <property type="evidence" value="ECO:0007669"/>
    <property type="project" value="UniProtKB-UniRule"/>
</dbReference>
<keyword evidence="3 7" id="KW-0813">Transport</keyword>
<feature type="transmembrane region" description="Helical" evidence="7">
    <location>
        <begin position="258"/>
        <end position="280"/>
    </location>
</feature>
<evidence type="ECO:0000256" key="3">
    <source>
        <dbReference type="ARBA" id="ARBA00022448"/>
    </source>
</evidence>
<dbReference type="AlphaFoldDB" id="A0AAN9QWA2"/>